<keyword evidence="3" id="KW-1185">Reference proteome</keyword>
<proteinExistence type="predicted"/>
<reference evidence="2 3" key="1">
    <citation type="submission" date="2017-06" db="EMBL/GenBank/DDBJ databases">
        <title>Genome sequencing of cyanobaciteial culture collection at National Institute for Environmental Studies (NIES).</title>
        <authorList>
            <person name="Hirose Y."/>
            <person name="Shimura Y."/>
            <person name="Fujisawa T."/>
            <person name="Nakamura Y."/>
            <person name="Kawachi M."/>
        </authorList>
    </citation>
    <scope>NUCLEOTIDE SEQUENCE [LARGE SCALE GENOMIC DNA]</scope>
    <source>
        <strain evidence="2 3">NIES-2135</strain>
    </source>
</reference>
<dbReference type="AlphaFoldDB" id="A0A1Z4JD61"/>
<dbReference type="InterPro" id="IPR051532">
    <property type="entry name" value="Ester_Hydrolysis_Enzymes"/>
</dbReference>
<dbReference type="PANTHER" id="PTHR30383">
    <property type="entry name" value="THIOESTERASE 1/PROTEASE 1/LYSOPHOSPHOLIPASE L1"/>
    <property type="match status" value="1"/>
</dbReference>
<accession>A0A1Z4JD61</accession>
<organism evidence="2 3">
    <name type="scientific">Leptolyngbya boryana NIES-2135</name>
    <dbReference type="NCBI Taxonomy" id="1973484"/>
    <lineage>
        <taxon>Bacteria</taxon>
        <taxon>Bacillati</taxon>
        <taxon>Cyanobacteriota</taxon>
        <taxon>Cyanophyceae</taxon>
        <taxon>Leptolyngbyales</taxon>
        <taxon>Leptolyngbyaceae</taxon>
        <taxon>Leptolyngbya group</taxon>
        <taxon>Leptolyngbya</taxon>
    </lineage>
</organism>
<evidence type="ECO:0000259" key="1">
    <source>
        <dbReference type="Pfam" id="PF13472"/>
    </source>
</evidence>
<gene>
    <name evidence="2" type="ORF">NIES2135_14890</name>
</gene>
<dbReference type="EMBL" id="AP018203">
    <property type="protein sequence ID" value="BAY54671.1"/>
    <property type="molecule type" value="Genomic_DNA"/>
</dbReference>
<dbReference type="Pfam" id="PF13472">
    <property type="entry name" value="Lipase_GDSL_2"/>
    <property type="match status" value="1"/>
</dbReference>
<dbReference type="GO" id="GO:0004622">
    <property type="term" value="F:phosphatidylcholine lysophospholipase activity"/>
    <property type="evidence" value="ECO:0007669"/>
    <property type="project" value="TreeGrafter"/>
</dbReference>
<sequence>MRFTVLMGAIAVLGASIALNVILFSQAKKYYLELNETRLDPVGLSTYSTSPSPSQNRPRVVFFGDSRAENWTFPEMSQYEFIDRGISSQTSVQAIQRFQQHVRPLQPRVIIVQVGINDLKTIALFPERKAEIIENCRSNIERIVQESKALGAIVILTTIFPVGDVPLQRQLFWSDEIGQAVQEMNRELAALASDRVMIFDAFSILADSQGKLRSDYRMDELHLNQQGYSRLNQALIEPLEMLKL</sequence>
<dbReference type="Proteomes" id="UP000217895">
    <property type="component" value="Chromosome"/>
</dbReference>
<name>A0A1Z4JD61_LEPBY</name>
<dbReference type="InterPro" id="IPR036514">
    <property type="entry name" value="SGNH_hydro_sf"/>
</dbReference>
<dbReference type="Gene3D" id="3.40.50.1110">
    <property type="entry name" value="SGNH hydrolase"/>
    <property type="match status" value="1"/>
</dbReference>
<feature type="domain" description="SGNH hydrolase-type esterase" evidence="1">
    <location>
        <begin position="77"/>
        <end position="229"/>
    </location>
</feature>
<dbReference type="InterPro" id="IPR013830">
    <property type="entry name" value="SGNH_hydro"/>
</dbReference>
<dbReference type="SUPFAM" id="SSF52266">
    <property type="entry name" value="SGNH hydrolase"/>
    <property type="match status" value="1"/>
</dbReference>
<evidence type="ECO:0000313" key="3">
    <source>
        <dbReference type="Proteomes" id="UP000217895"/>
    </source>
</evidence>
<dbReference type="PANTHER" id="PTHR30383:SF5">
    <property type="entry name" value="SGNH HYDROLASE-TYPE ESTERASE DOMAIN-CONTAINING PROTEIN"/>
    <property type="match status" value="1"/>
</dbReference>
<protein>
    <recommendedName>
        <fullName evidence="1">SGNH hydrolase-type esterase domain-containing protein</fullName>
    </recommendedName>
</protein>
<evidence type="ECO:0000313" key="2">
    <source>
        <dbReference type="EMBL" id="BAY54671.1"/>
    </source>
</evidence>